<dbReference type="InterPro" id="IPR004381">
    <property type="entry name" value="Glycerate_kinase"/>
</dbReference>
<dbReference type="GO" id="GO:0016301">
    <property type="term" value="F:kinase activity"/>
    <property type="evidence" value="ECO:0007669"/>
    <property type="project" value="UniProtKB-KW"/>
</dbReference>
<organism evidence="5 6">
    <name type="scientific">Microbacterium fluvii</name>
    <dbReference type="NCBI Taxonomy" id="415215"/>
    <lineage>
        <taxon>Bacteria</taxon>
        <taxon>Bacillati</taxon>
        <taxon>Actinomycetota</taxon>
        <taxon>Actinomycetes</taxon>
        <taxon>Micrococcales</taxon>
        <taxon>Microbacteriaceae</taxon>
        <taxon>Microbacterium</taxon>
    </lineage>
</organism>
<dbReference type="PANTHER" id="PTHR21599">
    <property type="entry name" value="GLYCERATE KINASE"/>
    <property type="match status" value="1"/>
</dbReference>
<dbReference type="InterPro" id="IPR036129">
    <property type="entry name" value="Glycerate_kinase_sf"/>
</dbReference>
<dbReference type="EMBL" id="JBHTBE010000002">
    <property type="protein sequence ID" value="MFC7269383.1"/>
    <property type="molecule type" value="Genomic_DNA"/>
</dbReference>
<dbReference type="PANTHER" id="PTHR21599:SF0">
    <property type="entry name" value="GLYCERATE KINASE"/>
    <property type="match status" value="1"/>
</dbReference>
<keyword evidence="6" id="KW-1185">Reference proteome</keyword>
<dbReference type="NCBIfam" id="TIGR00045">
    <property type="entry name" value="glycerate kinase"/>
    <property type="match status" value="1"/>
</dbReference>
<keyword evidence="2 4" id="KW-0808">Transferase</keyword>
<dbReference type="Pfam" id="PF02595">
    <property type="entry name" value="Gly_kinase"/>
    <property type="match status" value="1"/>
</dbReference>
<evidence type="ECO:0000313" key="6">
    <source>
        <dbReference type="Proteomes" id="UP001596507"/>
    </source>
</evidence>
<proteinExistence type="inferred from homology"/>
<comment type="caution">
    <text evidence="5">The sequence shown here is derived from an EMBL/GenBank/DDBJ whole genome shotgun (WGS) entry which is preliminary data.</text>
</comment>
<dbReference type="Gene3D" id="3.90.1510.10">
    <property type="entry name" value="Glycerate kinase, domain 2"/>
    <property type="match status" value="1"/>
</dbReference>
<dbReference type="Proteomes" id="UP001596507">
    <property type="component" value="Unassembled WGS sequence"/>
</dbReference>
<reference evidence="6" key="1">
    <citation type="journal article" date="2019" name="Int. J. Syst. Evol. Microbiol.">
        <title>The Global Catalogue of Microorganisms (GCM) 10K type strain sequencing project: providing services to taxonomists for standard genome sequencing and annotation.</title>
        <authorList>
            <consortium name="The Broad Institute Genomics Platform"/>
            <consortium name="The Broad Institute Genome Sequencing Center for Infectious Disease"/>
            <person name="Wu L."/>
            <person name="Ma J."/>
        </authorList>
    </citation>
    <scope>NUCLEOTIDE SEQUENCE [LARGE SCALE GENOMIC DNA]</scope>
    <source>
        <strain evidence="6">CGMCC 1.15772</strain>
    </source>
</reference>
<evidence type="ECO:0000256" key="1">
    <source>
        <dbReference type="ARBA" id="ARBA00006284"/>
    </source>
</evidence>
<evidence type="ECO:0000256" key="3">
    <source>
        <dbReference type="ARBA" id="ARBA00022777"/>
    </source>
</evidence>
<dbReference type="InterPro" id="IPR018193">
    <property type="entry name" value="Glyc_kinase_flavodox-like_fold"/>
</dbReference>
<evidence type="ECO:0000313" key="5">
    <source>
        <dbReference type="EMBL" id="MFC7269383.1"/>
    </source>
</evidence>
<accession>A0ABW2HDG2</accession>
<evidence type="ECO:0000256" key="4">
    <source>
        <dbReference type="PIRNR" id="PIRNR006078"/>
    </source>
</evidence>
<dbReference type="SUPFAM" id="SSF110738">
    <property type="entry name" value="Glycerate kinase I"/>
    <property type="match status" value="1"/>
</dbReference>
<dbReference type="InterPro" id="IPR018197">
    <property type="entry name" value="Glycerate_kinase_RE-like"/>
</dbReference>
<evidence type="ECO:0000256" key="2">
    <source>
        <dbReference type="ARBA" id="ARBA00022679"/>
    </source>
</evidence>
<gene>
    <name evidence="5" type="ORF">ACFQRL_10455</name>
</gene>
<dbReference type="PIRSF" id="PIRSF006078">
    <property type="entry name" value="GlxK"/>
    <property type="match status" value="1"/>
</dbReference>
<protein>
    <submittedName>
        <fullName evidence="5">Glycerate kinase</fullName>
    </submittedName>
</protein>
<dbReference type="Gene3D" id="3.40.50.10350">
    <property type="entry name" value="Glycerate kinase, domain 1"/>
    <property type="match status" value="1"/>
</dbReference>
<dbReference type="RefSeq" id="WP_262874301.1">
    <property type="nucleotide sequence ID" value="NZ_BAABKW010000004.1"/>
</dbReference>
<sequence length="396" mass="38292">MTTVVIAPDGFKGSIAAADAASALADGWRSVQPDADIVVRPMADGGEGTLAAFAAAVPGARRMPVRVSGPAGDVVDAAWLLLPDATGVVELASTSGIELLGDRRLPWDADTTGFGQAIAAALDAGARRLVLGIGSSASTDGGVGMLSALGARFVDAAGAAVARGARGLVRLAAVDLVGLRPLPPEGVVVLSDVTHPLLGPSGAAAVFGPQKGFAHDELAAADAGLVRLADVLGTVHRGVDLVVPGSADLAAPGPADLAAPGSAALAVPGSATPGAGAAGGTGFGLLAWGARLVPGSAEVAELIGLPDALARADVVITGEGSFDGQSAAGKAPARVTELAASAGVPALLVAGRIAPDADLGGFAAALSLTELAGSPASALADPARWLRAAGVALARR</sequence>
<keyword evidence="3 4" id="KW-0418">Kinase</keyword>
<comment type="similarity">
    <text evidence="1 4">Belongs to the glycerate kinase type-1 family.</text>
</comment>
<name>A0ABW2HDG2_9MICO</name>